<protein>
    <recommendedName>
        <fullName evidence="1">Cytidyltransferase-like domain-containing protein</fullName>
    </recommendedName>
</protein>
<dbReference type="AlphaFoldDB" id="A0A2V2WBK9"/>
<dbReference type="SMR" id="A0A2V2WBK9"/>
<dbReference type="VEuPathDB" id="TriTrypDB:TCSYLVIO_004096"/>
<name>A0A2V2WBK9_TRYCR</name>
<dbReference type="VEuPathDB" id="TriTrypDB:TcCLB.511711.50"/>
<dbReference type="VEuPathDB" id="TriTrypDB:TCDM_06687"/>
<dbReference type="Proteomes" id="UP000246078">
    <property type="component" value="Unassembled WGS sequence"/>
</dbReference>
<dbReference type="Pfam" id="PF01467">
    <property type="entry name" value="CTP_transf_like"/>
    <property type="match status" value="1"/>
</dbReference>
<dbReference type="InterPro" id="IPR014729">
    <property type="entry name" value="Rossmann-like_a/b/a_fold"/>
</dbReference>
<dbReference type="VEuPathDB" id="TriTrypDB:ECC02_007068"/>
<dbReference type="NCBIfam" id="NF001985">
    <property type="entry name" value="PRK00777.1"/>
    <property type="match status" value="1"/>
</dbReference>
<comment type="caution">
    <text evidence="3">The sequence shown here is derived from an EMBL/GenBank/DDBJ whole genome shotgun (WGS) entry which is preliminary data.</text>
</comment>
<dbReference type="SUPFAM" id="SSF52374">
    <property type="entry name" value="Nucleotidylyl transferase"/>
    <property type="match status" value="1"/>
</dbReference>
<gene>
    <name evidence="3" type="ORF">C3747_121g57</name>
    <name evidence="2" type="ORF">ECC02_007068</name>
</gene>
<reference evidence="2" key="3">
    <citation type="submission" date="2020-04" db="EMBL/GenBank/DDBJ databases">
        <authorList>
            <person name="Diaz Viraque F."/>
        </authorList>
    </citation>
    <scope>NUCLEOTIDE SEQUENCE</scope>
    <source>
        <strain evidence="2">Berenice</strain>
    </source>
</reference>
<organism evidence="3 4">
    <name type="scientific">Trypanosoma cruzi</name>
    <dbReference type="NCBI Taxonomy" id="5693"/>
    <lineage>
        <taxon>Eukaryota</taxon>
        <taxon>Discoba</taxon>
        <taxon>Euglenozoa</taxon>
        <taxon>Kinetoplastea</taxon>
        <taxon>Metakinetoplastina</taxon>
        <taxon>Trypanosomatida</taxon>
        <taxon>Trypanosomatidae</taxon>
        <taxon>Trypanosoma</taxon>
        <taxon>Schizotrypanum</taxon>
    </lineage>
</organism>
<sequence length="269" mass="29317">MRLLRLSTKVGMESNNAALRAHLLSLRGTEPVGDPKNPLHVQLQIHDGHRNTLLSHTKELYVTALQHHPETFVNVIPLLPLSDDESSPSNDGGASNDSITLFNAASMTADRGFTPLFSHVALGGTFDRLHAGHKLLLTTALFYASKSLRIGVTLESMLKKKTYGSYIEPFETRCKLVSEFLYSVRRDIDVTVVGITEPSGGTNRDAEIEALVVSPETAGVLASINDERASYGLKPLECIQIPYVSAEGDGRVSSTELRRRLHENASGAN</sequence>
<accession>A0A2V2WBK9</accession>
<dbReference type="EMBL" id="JABDHM010000060">
    <property type="protein sequence ID" value="KAF5219949.1"/>
    <property type="molecule type" value="Genomic_DNA"/>
</dbReference>
<evidence type="ECO:0000259" key="1">
    <source>
        <dbReference type="Pfam" id="PF01467"/>
    </source>
</evidence>
<dbReference type="VEuPathDB" id="TriTrypDB:C4B63_17g188"/>
<dbReference type="VEuPathDB" id="TriTrypDB:TcCLB.506425.140"/>
<dbReference type="Gene3D" id="3.40.50.620">
    <property type="entry name" value="HUPs"/>
    <property type="match status" value="1"/>
</dbReference>
<evidence type="ECO:0000313" key="5">
    <source>
        <dbReference type="Proteomes" id="UP000583944"/>
    </source>
</evidence>
<dbReference type="OrthoDB" id="330671at2759"/>
<reference evidence="3 4" key="1">
    <citation type="journal article" date="2018" name="Microb. Genom.">
        <title>Expanding an expanded genome: long-read sequencing of Trypanosoma cruzi.</title>
        <authorList>
            <person name="Berna L."/>
            <person name="Rodriguez M."/>
            <person name="Chiribao M.L."/>
            <person name="Parodi-Talice A."/>
            <person name="Pita S."/>
            <person name="Rijo G."/>
            <person name="Alvarez-Valin F."/>
            <person name="Robello C."/>
        </authorList>
    </citation>
    <scope>NUCLEOTIDE SEQUENCE [LARGE SCALE GENOMIC DNA]</scope>
    <source>
        <strain evidence="3 4">TCC</strain>
    </source>
</reference>
<dbReference type="OMA" id="TELQCGY"/>
<dbReference type="EMBL" id="PRFC01000121">
    <property type="protein sequence ID" value="PWV06020.1"/>
    <property type="molecule type" value="Genomic_DNA"/>
</dbReference>
<dbReference type="VEuPathDB" id="TriTrypDB:TcBrA4_0103060"/>
<evidence type="ECO:0000313" key="2">
    <source>
        <dbReference type="EMBL" id="KAF5219949.1"/>
    </source>
</evidence>
<dbReference type="VEuPathDB" id="TriTrypDB:TcYC6_0051940"/>
<feature type="domain" description="Cytidyltransferase-like" evidence="1">
    <location>
        <begin position="122"/>
        <end position="260"/>
    </location>
</feature>
<dbReference type="PANTHER" id="PTHR10695">
    <property type="entry name" value="DEPHOSPHO-COA KINASE-RELATED"/>
    <property type="match status" value="1"/>
</dbReference>
<reference evidence="2 5" key="2">
    <citation type="journal article" date="2019" name="Genome Biol. Evol.">
        <title>Nanopore Sequencing Significantly Improves Genome Assembly of the Protozoan Parasite Trypanosoma cruzi.</title>
        <authorList>
            <person name="Diaz-Viraque F."/>
            <person name="Pita S."/>
            <person name="Greif G."/>
            <person name="de Souza R.C.M."/>
            <person name="Iraola G."/>
            <person name="Robello C."/>
        </authorList>
    </citation>
    <scope>NUCLEOTIDE SEQUENCE [LARGE SCALE GENOMIC DNA]</scope>
    <source>
        <strain evidence="2 5">Berenice</strain>
    </source>
</reference>
<dbReference type="VEuPathDB" id="TriTrypDB:BCY84_18279"/>
<dbReference type="VEuPathDB" id="TriTrypDB:C3747_121g57"/>
<proteinExistence type="predicted"/>
<dbReference type="Proteomes" id="UP000583944">
    <property type="component" value="Unassembled WGS sequence"/>
</dbReference>
<dbReference type="GO" id="GO:0004140">
    <property type="term" value="F:dephospho-CoA kinase activity"/>
    <property type="evidence" value="ECO:0007669"/>
    <property type="project" value="TreeGrafter"/>
</dbReference>
<evidence type="ECO:0000313" key="3">
    <source>
        <dbReference type="EMBL" id="PWV06020.1"/>
    </source>
</evidence>
<dbReference type="InterPro" id="IPR004821">
    <property type="entry name" value="Cyt_trans-like"/>
</dbReference>
<dbReference type="PANTHER" id="PTHR10695:SF46">
    <property type="entry name" value="BIFUNCTIONAL COENZYME A SYNTHASE-RELATED"/>
    <property type="match status" value="1"/>
</dbReference>
<dbReference type="GO" id="GO:0015937">
    <property type="term" value="P:coenzyme A biosynthetic process"/>
    <property type="evidence" value="ECO:0007669"/>
    <property type="project" value="TreeGrafter"/>
</dbReference>
<evidence type="ECO:0000313" key="4">
    <source>
        <dbReference type="Proteomes" id="UP000246078"/>
    </source>
</evidence>
<dbReference type="VEuPathDB" id="TriTrypDB:TcCL_ESM08671"/>
<dbReference type="VEuPathDB" id="TriTrypDB:Tc_MARK_2841"/>
<dbReference type="VEuPathDB" id="TriTrypDB:TcG_06797"/>